<evidence type="ECO:0000313" key="2">
    <source>
        <dbReference type="EMBL" id="MBA8806788.1"/>
    </source>
</evidence>
<dbReference type="InterPro" id="IPR000073">
    <property type="entry name" value="AB_hydrolase_1"/>
</dbReference>
<gene>
    <name evidence="2" type="ORF">FHX71_000730</name>
</gene>
<dbReference type="GO" id="GO:0003824">
    <property type="term" value="F:catalytic activity"/>
    <property type="evidence" value="ECO:0007669"/>
    <property type="project" value="InterPro"/>
</dbReference>
<organism evidence="2 3">
    <name type="scientific">Promicromonospora sukumoe</name>
    <dbReference type="NCBI Taxonomy" id="88382"/>
    <lineage>
        <taxon>Bacteria</taxon>
        <taxon>Bacillati</taxon>
        <taxon>Actinomycetota</taxon>
        <taxon>Actinomycetes</taxon>
        <taxon>Micrococcales</taxon>
        <taxon>Promicromonosporaceae</taxon>
        <taxon>Promicromonospora</taxon>
    </lineage>
</organism>
<dbReference type="InterPro" id="IPR050228">
    <property type="entry name" value="Carboxylesterase_BioH"/>
</dbReference>
<proteinExistence type="predicted"/>
<evidence type="ECO:0000313" key="3">
    <source>
        <dbReference type="Proteomes" id="UP000540568"/>
    </source>
</evidence>
<feature type="domain" description="AB hydrolase-1" evidence="1">
    <location>
        <begin position="23"/>
        <end position="252"/>
    </location>
</feature>
<accession>A0A7W3PCJ2</accession>
<sequence length="265" mass="28325">MHLHTADGVRLDLTEQGPADGRPVVLLAGFKAAATSWRFQVPALAGAGYRVLAVDLPGHGATEPMAPGATMRRRARDVGSVLEQLDLRDATLVGGSMGGNTVWAYVDEHGTDRLRSVVIVDQTPKMLNTADWPYGYYGYDESNHDTYFAEGPPPTGHGRSVWLRGMRTVRLLRAMSGGSRTITDPELEILADHAQADWRPVIARCDVPALFVAGAESELWPSGHAAAAARLAPRGTAAVIAKDGHAANIEQPAAFNRGLLEFLAG</sequence>
<dbReference type="AlphaFoldDB" id="A0A7W3PCJ2"/>
<dbReference type="InterPro" id="IPR000639">
    <property type="entry name" value="Epox_hydrolase-like"/>
</dbReference>
<dbReference type="Gene3D" id="3.40.50.1820">
    <property type="entry name" value="alpha/beta hydrolase"/>
    <property type="match status" value="1"/>
</dbReference>
<name>A0A7W3PCJ2_9MICO</name>
<reference evidence="2 3" key="1">
    <citation type="submission" date="2020-07" db="EMBL/GenBank/DDBJ databases">
        <title>Sequencing the genomes of 1000 actinobacteria strains.</title>
        <authorList>
            <person name="Klenk H.-P."/>
        </authorList>
    </citation>
    <scope>NUCLEOTIDE SEQUENCE [LARGE SCALE GENOMIC DNA]</scope>
    <source>
        <strain evidence="2 3">DSM 44121</strain>
    </source>
</reference>
<dbReference type="PRINTS" id="PR00412">
    <property type="entry name" value="EPOXHYDRLASE"/>
</dbReference>
<dbReference type="PANTHER" id="PTHR43194:SF2">
    <property type="entry name" value="PEROXISOMAL MEMBRANE PROTEIN LPX1"/>
    <property type="match status" value="1"/>
</dbReference>
<evidence type="ECO:0000259" key="1">
    <source>
        <dbReference type="Pfam" id="PF00561"/>
    </source>
</evidence>
<dbReference type="SUPFAM" id="SSF53474">
    <property type="entry name" value="alpha/beta-Hydrolases"/>
    <property type="match status" value="1"/>
</dbReference>
<dbReference type="Proteomes" id="UP000540568">
    <property type="component" value="Unassembled WGS sequence"/>
</dbReference>
<protein>
    <submittedName>
        <fullName evidence="2">Pimeloyl-ACP methyl ester carboxylesterase</fullName>
    </submittedName>
</protein>
<keyword evidence="3" id="KW-1185">Reference proteome</keyword>
<dbReference type="InterPro" id="IPR029058">
    <property type="entry name" value="AB_hydrolase_fold"/>
</dbReference>
<dbReference type="PANTHER" id="PTHR43194">
    <property type="entry name" value="HYDROLASE ALPHA/BETA FOLD FAMILY"/>
    <property type="match status" value="1"/>
</dbReference>
<dbReference type="PRINTS" id="PR00111">
    <property type="entry name" value="ABHYDROLASE"/>
</dbReference>
<dbReference type="EMBL" id="JACGWV010000001">
    <property type="protein sequence ID" value="MBA8806788.1"/>
    <property type="molecule type" value="Genomic_DNA"/>
</dbReference>
<dbReference type="Pfam" id="PF00561">
    <property type="entry name" value="Abhydrolase_1"/>
    <property type="match status" value="1"/>
</dbReference>
<comment type="caution">
    <text evidence="2">The sequence shown here is derived from an EMBL/GenBank/DDBJ whole genome shotgun (WGS) entry which is preliminary data.</text>
</comment>
<dbReference type="RefSeq" id="WP_182614466.1">
    <property type="nucleotide sequence ID" value="NZ_BAAATF010000002.1"/>
</dbReference>